<evidence type="ECO:0000256" key="4">
    <source>
        <dbReference type="ARBA" id="ARBA00022833"/>
    </source>
</evidence>
<feature type="compositionally biased region" description="Basic and acidic residues" evidence="7">
    <location>
        <begin position="1"/>
        <end position="19"/>
    </location>
</feature>
<evidence type="ECO:0000256" key="6">
    <source>
        <dbReference type="PROSITE-ProRule" id="PRU00042"/>
    </source>
</evidence>
<evidence type="ECO:0000256" key="3">
    <source>
        <dbReference type="ARBA" id="ARBA00022771"/>
    </source>
</evidence>
<evidence type="ECO:0000256" key="1">
    <source>
        <dbReference type="ARBA" id="ARBA00004123"/>
    </source>
</evidence>
<evidence type="ECO:0000256" key="7">
    <source>
        <dbReference type="SAM" id="MobiDB-lite"/>
    </source>
</evidence>
<feature type="compositionally biased region" description="Basic and acidic residues" evidence="7">
    <location>
        <begin position="65"/>
        <end position="79"/>
    </location>
</feature>
<dbReference type="PANTHER" id="PTHR47287:SF13">
    <property type="entry name" value="C2H2-TYPE DOMAIN-CONTAINING PROTEIN"/>
    <property type="match status" value="1"/>
</dbReference>
<reference evidence="10" key="2">
    <citation type="submission" date="2025-08" db="UniProtKB">
        <authorList>
            <consortium name="RefSeq"/>
        </authorList>
    </citation>
    <scope>IDENTIFICATION</scope>
    <source>
        <tissue evidence="10">Young leaves</tissue>
    </source>
</reference>
<dbReference type="KEGG" id="aprc:113862199"/>
<dbReference type="GO" id="GO:0009788">
    <property type="term" value="P:negative regulation of abscisic acid-activated signaling pathway"/>
    <property type="evidence" value="ECO:0007669"/>
    <property type="project" value="InterPro"/>
</dbReference>
<feature type="compositionally biased region" description="Basic and acidic residues" evidence="7">
    <location>
        <begin position="243"/>
        <end position="254"/>
    </location>
</feature>
<name>A0A8B8L8Q0_ABRPR</name>
<dbReference type="Gene3D" id="3.30.160.60">
    <property type="entry name" value="Classic Zinc Finger"/>
    <property type="match status" value="1"/>
</dbReference>
<keyword evidence="3 6" id="KW-0863">Zinc-finger</keyword>
<dbReference type="SUPFAM" id="SSF57667">
    <property type="entry name" value="beta-beta-alpha zinc fingers"/>
    <property type="match status" value="1"/>
</dbReference>
<dbReference type="GeneID" id="113862199"/>
<proteinExistence type="predicted"/>
<dbReference type="PANTHER" id="PTHR47287">
    <property type="entry name" value="C2H2 AND C2HC ZINC FINGERS SUPERFAMILY PROTEIN"/>
    <property type="match status" value="1"/>
</dbReference>
<keyword evidence="5" id="KW-0539">Nucleus</keyword>
<keyword evidence="4" id="KW-0862">Zinc</keyword>
<keyword evidence="2" id="KW-0479">Metal-binding</keyword>
<evidence type="ECO:0000313" key="9">
    <source>
        <dbReference type="Proteomes" id="UP000694853"/>
    </source>
</evidence>
<dbReference type="GO" id="GO:0005634">
    <property type="term" value="C:nucleus"/>
    <property type="evidence" value="ECO:0007669"/>
    <property type="project" value="UniProtKB-SubCell"/>
</dbReference>
<keyword evidence="9" id="KW-1185">Reference proteome</keyword>
<feature type="domain" description="C2H2-type" evidence="8">
    <location>
        <begin position="80"/>
        <end position="107"/>
    </location>
</feature>
<dbReference type="InterPro" id="IPR036236">
    <property type="entry name" value="Znf_C2H2_sf"/>
</dbReference>
<dbReference type="GO" id="GO:0008270">
    <property type="term" value="F:zinc ion binding"/>
    <property type="evidence" value="ECO:0007669"/>
    <property type="project" value="UniProtKB-KW"/>
</dbReference>
<feature type="compositionally biased region" description="Polar residues" evidence="7">
    <location>
        <begin position="42"/>
        <end position="54"/>
    </location>
</feature>
<organism evidence="9 10">
    <name type="scientific">Abrus precatorius</name>
    <name type="common">Indian licorice</name>
    <name type="synonym">Glycine abrus</name>
    <dbReference type="NCBI Taxonomy" id="3816"/>
    <lineage>
        <taxon>Eukaryota</taxon>
        <taxon>Viridiplantae</taxon>
        <taxon>Streptophyta</taxon>
        <taxon>Embryophyta</taxon>
        <taxon>Tracheophyta</taxon>
        <taxon>Spermatophyta</taxon>
        <taxon>Magnoliopsida</taxon>
        <taxon>eudicotyledons</taxon>
        <taxon>Gunneridae</taxon>
        <taxon>Pentapetalae</taxon>
        <taxon>rosids</taxon>
        <taxon>fabids</taxon>
        <taxon>Fabales</taxon>
        <taxon>Fabaceae</taxon>
        <taxon>Papilionoideae</taxon>
        <taxon>50 kb inversion clade</taxon>
        <taxon>NPAAA clade</taxon>
        <taxon>indigoferoid/millettioid clade</taxon>
        <taxon>Abreae</taxon>
        <taxon>Abrus</taxon>
    </lineage>
</organism>
<sequence>MSERISIDVEERRLKRKMEGPPTLAEEEDSNHDQLLALELNMNESSSNPTSKSLKLSEDSGSPPKHVDPSNDQVKEKNQHHCKFCKRNFPNSQALGGHQNAHKRERLIQNMEKEMEMNPFGFGPKNNNLHFYPYSFSSMSNLPFQGAPFYQGAHLHPMAHVPNMSWPYAPTGYGSKQGYPYETHCFGMSSSWGGGSATTPTRLNPESRKLFYNIPSLFETSSSPNGGFLADLKGSSSVSTKDSSSEKLDLSLRL</sequence>
<gene>
    <name evidence="10" type="primary">LOC113862199</name>
</gene>
<evidence type="ECO:0000256" key="2">
    <source>
        <dbReference type="ARBA" id="ARBA00022723"/>
    </source>
</evidence>
<reference evidence="9" key="1">
    <citation type="journal article" date="2019" name="Toxins">
        <title>Detection of Abrin-Like and Prepropulchellin-Like Toxin Genes and Transcripts Using Whole Genome Sequencing and Full-Length Transcript Sequencing of Abrus precatorius.</title>
        <authorList>
            <person name="Hovde B.T."/>
            <person name="Daligault H.E."/>
            <person name="Hanschen E.R."/>
            <person name="Kunde Y.A."/>
            <person name="Johnson M.B."/>
            <person name="Starkenburg S.R."/>
            <person name="Johnson S.L."/>
        </authorList>
    </citation>
    <scope>NUCLEOTIDE SEQUENCE [LARGE SCALE GENOMIC DNA]</scope>
</reference>
<accession>A0A8B8L8Q0</accession>
<dbReference type="AlphaFoldDB" id="A0A8B8L8Q0"/>
<evidence type="ECO:0000259" key="8">
    <source>
        <dbReference type="PROSITE" id="PS50157"/>
    </source>
</evidence>
<dbReference type="InterPro" id="IPR044246">
    <property type="entry name" value="ZFP3-like"/>
</dbReference>
<dbReference type="Proteomes" id="UP000694853">
    <property type="component" value="Unplaced"/>
</dbReference>
<dbReference type="OrthoDB" id="1430440at2759"/>
<evidence type="ECO:0000313" key="10">
    <source>
        <dbReference type="RefSeq" id="XP_027351114.1"/>
    </source>
</evidence>
<feature type="region of interest" description="Disordered" evidence="7">
    <location>
        <begin position="1"/>
        <end position="79"/>
    </location>
</feature>
<dbReference type="RefSeq" id="XP_027351114.1">
    <property type="nucleotide sequence ID" value="XM_027495313.1"/>
</dbReference>
<protein>
    <submittedName>
        <fullName evidence="10">Zinc finger protein 1-like</fullName>
    </submittedName>
</protein>
<dbReference type="InterPro" id="IPR013087">
    <property type="entry name" value="Znf_C2H2_type"/>
</dbReference>
<dbReference type="PROSITE" id="PS50157">
    <property type="entry name" value="ZINC_FINGER_C2H2_2"/>
    <property type="match status" value="1"/>
</dbReference>
<comment type="subcellular location">
    <subcellularLocation>
        <location evidence="1">Nucleus</location>
    </subcellularLocation>
</comment>
<evidence type="ECO:0000256" key="5">
    <source>
        <dbReference type="ARBA" id="ARBA00023242"/>
    </source>
</evidence>
<dbReference type="PROSITE" id="PS00028">
    <property type="entry name" value="ZINC_FINGER_C2H2_1"/>
    <property type="match status" value="1"/>
</dbReference>
<feature type="region of interest" description="Disordered" evidence="7">
    <location>
        <begin position="233"/>
        <end position="254"/>
    </location>
</feature>